<dbReference type="Pfam" id="PF02683">
    <property type="entry name" value="DsbD_TM"/>
    <property type="match status" value="1"/>
</dbReference>
<evidence type="ECO:0000256" key="7">
    <source>
        <dbReference type="SAM" id="Phobius"/>
    </source>
</evidence>
<feature type="transmembrane region" description="Helical" evidence="7">
    <location>
        <begin position="6"/>
        <end position="33"/>
    </location>
</feature>
<evidence type="ECO:0000256" key="3">
    <source>
        <dbReference type="ARBA" id="ARBA00022692"/>
    </source>
</evidence>
<gene>
    <name evidence="9" type="primary">dsbD</name>
    <name evidence="9" type="ORF">AQPW35_46840</name>
</gene>
<organism evidence="9 10">
    <name type="scientific">Pseudaquabacterium pictum</name>
    <dbReference type="NCBI Taxonomy" id="2315236"/>
    <lineage>
        <taxon>Bacteria</taxon>
        <taxon>Pseudomonadati</taxon>
        <taxon>Pseudomonadota</taxon>
        <taxon>Betaproteobacteria</taxon>
        <taxon>Burkholderiales</taxon>
        <taxon>Sphaerotilaceae</taxon>
        <taxon>Pseudaquabacterium</taxon>
    </lineage>
</organism>
<dbReference type="RefSeq" id="WP_137735307.1">
    <property type="nucleotide sequence ID" value="NZ_BJCL01000018.1"/>
</dbReference>
<evidence type="ECO:0000313" key="10">
    <source>
        <dbReference type="Proteomes" id="UP000301751"/>
    </source>
</evidence>
<dbReference type="OrthoDB" id="9156390at2"/>
<feature type="transmembrane region" description="Helical" evidence="7">
    <location>
        <begin position="160"/>
        <end position="186"/>
    </location>
</feature>
<keyword evidence="3 7" id="KW-0812">Transmembrane</keyword>
<feature type="transmembrane region" description="Helical" evidence="7">
    <location>
        <begin position="207"/>
        <end position="226"/>
    </location>
</feature>
<sequence length="227" mass="22781">MNGTEALLAALVGGVLTSASPCVLVAVPVAVGFVGGQSVTPRRAWVLALAFVAGMNAALLVLGLMAARLGMLLGTLPGPWSVGVGVFVVAAAVWLWRSEAAACGLQLPSALQQRLARSGLWGALLLGALIGTVMSPCATPALAAALALAGSGSVLGESMWWGAGMLLAYGIGHSVLLLAAGAMPGAATALMQRFASAQRWLPGRRSFAVLLGAAGVWWIAQGLGFVV</sequence>
<dbReference type="AlphaFoldDB" id="A0A480AW99"/>
<dbReference type="InterPro" id="IPR003834">
    <property type="entry name" value="Cyt_c_assmbl_TM_dom"/>
</dbReference>
<dbReference type="Proteomes" id="UP000301751">
    <property type="component" value="Unassembled WGS sequence"/>
</dbReference>
<evidence type="ECO:0000313" key="9">
    <source>
        <dbReference type="EMBL" id="GCL65603.1"/>
    </source>
</evidence>
<protein>
    <submittedName>
        <fullName evidence="9">Cytochrome C biogenesis protein CcdA</fullName>
    </submittedName>
</protein>
<keyword evidence="6 7" id="KW-0472">Membrane</keyword>
<name>A0A480AW99_9BURK</name>
<keyword evidence="5 7" id="KW-1133">Transmembrane helix</keyword>
<feature type="domain" description="Cytochrome C biogenesis protein transmembrane" evidence="8">
    <location>
        <begin position="7"/>
        <end position="219"/>
    </location>
</feature>
<keyword evidence="10" id="KW-1185">Reference proteome</keyword>
<evidence type="ECO:0000256" key="5">
    <source>
        <dbReference type="ARBA" id="ARBA00022989"/>
    </source>
</evidence>
<evidence type="ECO:0000256" key="1">
    <source>
        <dbReference type="ARBA" id="ARBA00004141"/>
    </source>
</evidence>
<dbReference type="EMBL" id="BJCL01000018">
    <property type="protein sequence ID" value="GCL65603.1"/>
    <property type="molecule type" value="Genomic_DNA"/>
</dbReference>
<evidence type="ECO:0000259" key="8">
    <source>
        <dbReference type="Pfam" id="PF02683"/>
    </source>
</evidence>
<keyword evidence="4" id="KW-0201">Cytochrome c-type biogenesis</keyword>
<comment type="subcellular location">
    <subcellularLocation>
        <location evidence="1">Membrane</location>
        <topology evidence="1">Multi-pass membrane protein</topology>
    </subcellularLocation>
</comment>
<feature type="transmembrane region" description="Helical" evidence="7">
    <location>
        <begin position="118"/>
        <end position="148"/>
    </location>
</feature>
<accession>A0A480AW99</accession>
<comment type="caution">
    <text evidence="9">The sequence shown here is derived from an EMBL/GenBank/DDBJ whole genome shotgun (WGS) entry which is preliminary data.</text>
</comment>
<dbReference type="PANTHER" id="PTHR31272">
    <property type="entry name" value="CYTOCHROME C-TYPE BIOGENESIS PROTEIN HI_1454-RELATED"/>
    <property type="match status" value="1"/>
</dbReference>
<comment type="similarity">
    <text evidence="2">Belongs to the DsbD family.</text>
</comment>
<evidence type="ECO:0000256" key="2">
    <source>
        <dbReference type="ARBA" id="ARBA00006143"/>
    </source>
</evidence>
<dbReference type="GO" id="GO:0016020">
    <property type="term" value="C:membrane"/>
    <property type="evidence" value="ECO:0007669"/>
    <property type="project" value="UniProtKB-SubCell"/>
</dbReference>
<dbReference type="PANTHER" id="PTHR31272:SF6">
    <property type="entry name" value="CYTOCHROME C-TYPE BIOGENESIS CCDA-LIKE CHLOROPLASTIC PROTEIN"/>
    <property type="match status" value="1"/>
</dbReference>
<reference evidence="10" key="1">
    <citation type="submission" date="2019-03" db="EMBL/GenBank/DDBJ databases">
        <title>Aquabacterium pictum sp.nov., the first bacteriochlorophyll a-containing freshwater bacterium in the genus Aquabacterium of the class Betaproteobacteria.</title>
        <authorList>
            <person name="Hirose S."/>
            <person name="Tank M."/>
            <person name="Hara E."/>
            <person name="Tamaki H."/>
            <person name="Takaichi S."/>
            <person name="Haruta S."/>
            <person name="Hanada S."/>
        </authorList>
    </citation>
    <scope>NUCLEOTIDE SEQUENCE [LARGE SCALE GENOMIC DNA]</scope>
    <source>
        <strain evidence="10">W35</strain>
    </source>
</reference>
<feature type="transmembrane region" description="Helical" evidence="7">
    <location>
        <begin position="45"/>
        <end position="67"/>
    </location>
</feature>
<dbReference type="GO" id="GO:0017004">
    <property type="term" value="P:cytochrome complex assembly"/>
    <property type="evidence" value="ECO:0007669"/>
    <property type="project" value="UniProtKB-KW"/>
</dbReference>
<feature type="transmembrane region" description="Helical" evidence="7">
    <location>
        <begin position="79"/>
        <end position="97"/>
    </location>
</feature>
<evidence type="ECO:0000256" key="4">
    <source>
        <dbReference type="ARBA" id="ARBA00022748"/>
    </source>
</evidence>
<evidence type="ECO:0000256" key="6">
    <source>
        <dbReference type="ARBA" id="ARBA00023136"/>
    </source>
</evidence>
<proteinExistence type="inferred from homology"/>
<dbReference type="InterPro" id="IPR051790">
    <property type="entry name" value="Cytochrome_c-biogenesis_DsbD"/>
</dbReference>